<keyword evidence="7 11" id="KW-0503">Monooxygenase</keyword>
<evidence type="ECO:0000256" key="1">
    <source>
        <dbReference type="ARBA" id="ARBA00001917"/>
    </source>
</evidence>
<evidence type="ECO:0000256" key="7">
    <source>
        <dbReference type="ARBA" id="ARBA00023033"/>
    </source>
</evidence>
<evidence type="ECO:0000256" key="2">
    <source>
        <dbReference type="ARBA" id="ARBA00009881"/>
    </source>
</evidence>
<evidence type="ECO:0000256" key="3">
    <source>
        <dbReference type="ARBA" id="ARBA00022575"/>
    </source>
</evidence>
<dbReference type="InterPro" id="IPR013785">
    <property type="entry name" value="Aldolase_TIM"/>
</dbReference>
<sequence length="355" mass="36281">MSFIDQLGLSAPLLQAPMAGVSTPALAAAVCNTGALGAIGVGATDATGARDMIAQVQALTVRPFNVNLFVHSTPRTDPLREASWMAWLRPLFTQYGVSVPTTLEAPYTSFDDDPDMLHMLLAVRPRVISFHFGLPAPEKIQALRNTGAVLLATVTSLTEAQMAEKAGMDGVVAQGLEAGGHRGMFDAAAPDDGLGVVALTRLLARCGGCPVVAAGGVMDGAGVAAMLDLGAVAAQLGTAFVACPESGADAAYRQALMGPAAYHTRLISCISGRPARGLPSRWSALAGQSSMPEPPAYPIAYAAAKALNTAARACGEAGLGAQWAGQGAPLARALPAAQLVRTIQSELALARMARG</sequence>
<dbReference type="InterPro" id="IPR004136">
    <property type="entry name" value="NMO"/>
</dbReference>
<keyword evidence="12" id="KW-1185">Reference proteome</keyword>
<protein>
    <recommendedName>
        <fullName evidence="8">Propionate 3-nitronate monooxygenase</fullName>
    </recommendedName>
</protein>
<evidence type="ECO:0000256" key="4">
    <source>
        <dbReference type="ARBA" id="ARBA00022630"/>
    </source>
</evidence>
<evidence type="ECO:0000256" key="6">
    <source>
        <dbReference type="ARBA" id="ARBA00023002"/>
    </source>
</evidence>
<comment type="cofactor">
    <cofactor evidence="1">
        <name>FMN</name>
        <dbReference type="ChEBI" id="CHEBI:58210"/>
    </cofactor>
</comment>
<dbReference type="SUPFAM" id="SSF51412">
    <property type="entry name" value="Inosine monophosphate dehydrogenase (IMPDH)"/>
    <property type="match status" value="1"/>
</dbReference>
<dbReference type="GO" id="GO:0004497">
    <property type="term" value="F:monooxygenase activity"/>
    <property type="evidence" value="ECO:0007669"/>
    <property type="project" value="UniProtKB-KW"/>
</dbReference>
<accession>A0ABT1F3V4</accession>
<dbReference type="RefSeq" id="WP_165993013.1">
    <property type="nucleotide sequence ID" value="NZ_JAMYZY010000054.1"/>
</dbReference>
<evidence type="ECO:0000313" key="11">
    <source>
        <dbReference type="EMBL" id="MCP1259851.1"/>
    </source>
</evidence>
<dbReference type="PANTHER" id="PTHR42747:SF3">
    <property type="entry name" value="NITRONATE MONOOXYGENASE-RELATED"/>
    <property type="match status" value="1"/>
</dbReference>
<feature type="chain" id="PRO_5045680908" description="Propionate 3-nitronate monooxygenase" evidence="10">
    <location>
        <begin position="28"/>
        <end position="355"/>
    </location>
</feature>
<dbReference type="CDD" id="cd04730">
    <property type="entry name" value="NPD_like"/>
    <property type="match status" value="1"/>
</dbReference>
<dbReference type="EMBL" id="JAMYZZ010000056">
    <property type="protein sequence ID" value="MCP1259851.1"/>
    <property type="molecule type" value="Genomic_DNA"/>
</dbReference>
<dbReference type="Pfam" id="PF03060">
    <property type="entry name" value="NMO"/>
    <property type="match status" value="1"/>
</dbReference>
<organism evidence="11 12">
    <name type="scientific">Acetobacter lambici</name>
    <dbReference type="NCBI Taxonomy" id="1332824"/>
    <lineage>
        <taxon>Bacteria</taxon>
        <taxon>Pseudomonadati</taxon>
        <taxon>Pseudomonadota</taxon>
        <taxon>Alphaproteobacteria</taxon>
        <taxon>Acetobacterales</taxon>
        <taxon>Acetobacteraceae</taxon>
        <taxon>Acetobacter</taxon>
    </lineage>
</organism>
<evidence type="ECO:0000256" key="10">
    <source>
        <dbReference type="SAM" id="SignalP"/>
    </source>
</evidence>
<dbReference type="Proteomes" id="UP001523528">
    <property type="component" value="Unassembled WGS sequence"/>
</dbReference>
<evidence type="ECO:0000256" key="9">
    <source>
        <dbReference type="ARBA" id="ARBA00049401"/>
    </source>
</evidence>
<proteinExistence type="inferred from homology"/>
<keyword evidence="5" id="KW-0288">FMN</keyword>
<keyword evidence="6" id="KW-0560">Oxidoreductase</keyword>
<comment type="similarity">
    <text evidence="2">Belongs to the nitronate monooxygenase family. NMO class I subfamily.</text>
</comment>
<dbReference type="PANTHER" id="PTHR42747">
    <property type="entry name" value="NITRONATE MONOOXYGENASE-RELATED"/>
    <property type="match status" value="1"/>
</dbReference>
<keyword evidence="3" id="KW-0216">Detoxification</keyword>
<evidence type="ECO:0000256" key="5">
    <source>
        <dbReference type="ARBA" id="ARBA00022643"/>
    </source>
</evidence>
<comment type="caution">
    <text evidence="11">The sequence shown here is derived from an EMBL/GenBank/DDBJ whole genome shotgun (WGS) entry which is preliminary data.</text>
</comment>
<reference evidence="11 12" key="1">
    <citation type="submission" date="2022-06" db="EMBL/GenBank/DDBJ databases">
        <title>Acetobacer genomes from food samples.</title>
        <authorList>
            <person name="Sombolestani A."/>
        </authorList>
    </citation>
    <scope>NUCLEOTIDE SEQUENCE [LARGE SCALE GENOMIC DNA]</scope>
    <source>
        <strain evidence="11 12">R-83285</strain>
    </source>
</reference>
<gene>
    <name evidence="11" type="ORF">NKW50_14795</name>
</gene>
<evidence type="ECO:0000313" key="12">
    <source>
        <dbReference type="Proteomes" id="UP001523528"/>
    </source>
</evidence>
<comment type="catalytic activity">
    <reaction evidence="9">
        <text>3 propionate 3-nitronate + 3 O2 + H2O = 3 3-oxopropanoate + 2 nitrate + nitrite + H2O2 + 3 H(+)</text>
        <dbReference type="Rhea" id="RHEA:57332"/>
        <dbReference type="ChEBI" id="CHEBI:15377"/>
        <dbReference type="ChEBI" id="CHEBI:15378"/>
        <dbReference type="ChEBI" id="CHEBI:15379"/>
        <dbReference type="ChEBI" id="CHEBI:16240"/>
        <dbReference type="ChEBI" id="CHEBI:16301"/>
        <dbReference type="ChEBI" id="CHEBI:17632"/>
        <dbReference type="ChEBI" id="CHEBI:33190"/>
        <dbReference type="ChEBI" id="CHEBI:136067"/>
    </reaction>
</comment>
<feature type="signal peptide" evidence="10">
    <location>
        <begin position="1"/>
        <end position="27"/>
    </location>
</feature>
<keyword evidence="10" id="KW-0732">Signal</keyword>
<dbReference type="Gene3D" id="3.20.20.70">
    <property type="entry name" value="Aldolase class I"/>
    <property type="match status" value="1"/>
</dbReference>
<name>A0ABT1F3V4_9PROT</name>
<keyword evidence="4" id="KW-0285">Flavoprotein</keyword>
<evidence type="ECO:0000256" key="8">
    <source>
        <dbReference type="ARBA" id="ARBA00031155"/>
    </source>
</evidence>